<comment type="caution">
    <text evidence="1">The sequence shown here is derived from an EMBL/GenBank/DDBJ whole genome shotgun (WGS) entry which is preliminary data.</text>
</comment>
<dbReference type="RefSeq" id="WP_060800526.1">
    <property type="nucleotide sequence ID" value="NZ_KQ957105.1"/>
</dbReference>
<dbReference type="Gene3D" id="3.75.10.10">
    <property type="entry name" value="L-arginine/glycine Amidinotransferase, Chain A"/>
    <property type="match status" value="1"/>
</dbReference>
<evidence type="ECO:0000313" key="2">
    <source>
        <dbReference type="Proteomes" id="UP000070174"/>
    </source>
</evidence>
<proteinExistence type="predicted"/>
<dbReference type="PIRSF" id="PIRSF028188">
    <property type="entry name" value="Amdntrnsf_FN0238"/>
    <property type="match status" value="1"/>
</dbReference>
<reference evidence="1 2" key="1">
    <citation type="submission" date="2016-01" db="EMBL/GenBank/DDBJ databases">
        <authorList>
            <person name="Oliw E.H."/>
        </authorList>
    </citation>
    <scope>NUCLEOTIDE SEQUENCE [LARGE SCALE GENOMIC DNA]</scope>
    <source>
        <strain evidence="1 2">CMW7756A</strain>
    </source>
</reference>
<name>A0A133PK34_9FIRM</name>
<sequence length="300" mass="34700">MITNKVILVRPYAFNFNTETAVDNVYQVSPEKTSEEEIQERALKEFDRAVESLREKNIHVDVIEDFDDKTPDSIFPNNVFVTFPGKIFISEMYTDNRNEEYDKILPQLKKILDYERADIVDFRNNEGRVLEGTGAVVIDRWNNICYGSLSKRCDKGEFLKFCKAFDLKPVYFRSKDKGTYIYHTNVLMMVGEKFAIIADDLIVENKDEVLKSLIESGKEIISLNQEEFDNFAGNSIELKGHDKNILVIAQSAYDHLRKENREKIEKQDEILPIDVETISKFGGGSIRCMIAENFFDIREG</sequence>
<dbReference type="PANTHER" id="PTHR43224">
    <property type="entry name" value="AMIDINOTRANSFERASE"/>
    <property type="match status" value="1"/>
</dbReference>
<accession>A0A133PK34</accession>
<dbReference type="InterPro" id="IPR014541">
    <property type="entry name" value="Amdntrnsf_FN0238"/>
</dbReference>
<dbReference type="Proteomes" id="UP000070174">
    <property type="component" value="Unassembled WGS sequence"/>
</dbReference>
<dbReference type="PANTHER" id="PTHR43224:SF1">
    <property type="entry name" value="AMIDINOTRANSFERASE"/>
    <property type="match status" value="1"/>
</dbReference>
<dbReference type="GO" id="GO:0016740">
    <property type="term" value="F:transferase activity"/>
    <property type="evidence" value="ECO:0007669"/>
    <property type="project" value="UniProtKB-KW"/>
</dbReference>
<evidence type="ECO:0000313" key="1">
    <source>
        <dbReference type="EMBL" id="KXA28895.1"/>
    </source>
</evidence>
<dbReference type="SUPFAM" id="SSF55909">
    <property type="entry name" value="Pentein"/>
    <property type="match status" value="1"/>
</dbReference>
<dbReference type="Pfam" id="PF19420">
    <property type="entry name" value="DDAH_eukar"/>
    <property type="match status" value="1"/>
</dbReference>
<dbReference type="AlphaFoldDB" id="A0A133PK34"/>
<protein>
    <submittedName>
        <fullName evidence="1">Amidinotransferase family protein</fullName>
    </submittedName>
</protein>
<keyword evidence="1" id="KW-0808">Transferase</keyword>
<dbReference type="PATRIC" id="fig|54005.3.peg.1490"/>
<dbReference type="EMBL" id="LRQE01000039">
    <property type="protein sequence ID" value="KXA28895.1"/>
    <property type="molecule type" value="Genomic_DNA"/>
</dbReference>
<organism evidence="1">
    <name type="scientific">Peptoniphilus harei</name>
    <dbReference type="NCBI Taxonomy" id="54005"/>
    <lineage>
        <taxon>Bacteria</taxon>
        <taxon>Bacillati</taxon>
        <taxon>Bacillota</taxon>
        <taxon>Tissierellia</taxon>
        <taxon>Tissierellales</taxon>
        <taxon>Peptoniphilaceae</taxon>
        <taxon>Peptoniphilus</taxon>
    </lineage>
</organism>
<gene>
    <name evidence="1" type="ORF">HMPREF3229_01527</name>
</gene>